<feature type="region of interest" description="Disordered" evidence="1">
    <location>
        <begin position="1"/>
        <end position="70"/>
    </location>
</feature>
<name>A0ABV7DFB5_9HYPH</name>
<feature type="compositionally biased region" description="Basic and acidic residues" evidence="1">
    <location>
        <begin position="61"/>
        <end position="70"/>
    </location>
</feature>
<evidence type="ECO:0000313" key="3">
    <source>
        <dbReference type="Proteomes" id="UP001595377"/>
    </source>
</evidence>
<evidence type="ECO:0000313" key="2">
    <source>
        <dbReference type="EMBL" id="MFC3073281.1"/>
    </source>
</evidence>
<reference evidence="3" key="1">
    <citation type="journal article" date="2019" name="Int. J. Syst. Evol. Microbiol.">
        <title>The Global Catalogue of Microorganisms (GCM) 10K type strain sequencing project: providing services to taxonomists for standard genome sequencing and annotation.</title>
        <authorList>
            <consortium name="The Broad Institute Genomics Platform"/>
            <consortium name="The Broad Institute Genome Sequencing Center for Infectious Disease"/>
            <person name="Wu L."/>
            <person name="Ma J."/>
        </authorList>
    </citation>
    <scope>NUCLEOTIDE SEQUENCE [LARGE SCALE GENOMIC DNA]</scope>
    <source>
        <strain evidence="3">KCTC 52677</strain>
    </source>
</reference>
<accession>A0ABV7DFB5</accession>
<organism evidence="2 3">
    <name type="scientific">Shinella pollutisoli</name>
    <dbReference type="NCBI Taxonomy" id="2250594"/>
    <lineage>
        <taxon>Bacteria</taxon>
        <taxon>Pseudomonadati</taxon>
        <taxon>Pseudomonadota</taxon>
        <taxon>Alphaproteobacteria</taxon>
        <taxon>Hyphomicrobiales</taxon>
        <taxon>Rhizobiaceae</taxon>
        <taxon>Shinella</taxon>
    </lineage>
</organism>
<evidence type="ECO:0000256" key="1">
    <source>
        <dbReference type="SAM" id="MobiDB-lite"/>
    </source>
</evidence>
<sequence length="70" mass="7645">MAHADRKHIGKGAQGKGDGSGAMSELKEGTLHPGSVLKNRDKQQHTKERGQDGKALQTEQYEDHAANRRP</sequence>
<keyword evidence="3" id="KW-1185">Reference proteome</keyword>
<feature type="compositionally biased region" description="Basic residues" evidence="1">
    <location>
        <begin position="1"/>
        <end position="10"/>
    </location>
</feature>
<proteinExistence type="predicted"/>
<dbReference type="EMBL" id="JBHRSP010000015">
    <property type="protein sequence ID" value="MFC3073281.1"/>
    <property type="molecule type" value="Genomic_DNA"/>
</dbReference>
<gene>
    <name evidence="2" type="ORF">ACFOHH_09225</name>
</gene>
<dbReference type="Proteomes" id="UP001595377">
    <property type="component" value="Unassembled WGS sequence"/>
</dbReference>
<dbReference type="RefSeq" id="WP_257311351.1">
    <property type="nucleotide sequence ID" value="NZ_JANFDG010000001.1"/>
</dbReference>
<comment type="caution">
    <text evidence="2">The sequence shown here is derived from an EMBL/GenBank/DDBJ whole genome shotgun (WGS) entry which is preliminary data.</text>
</comment>
<protein>
    <submittedName>
        <fullName evidence="2">Uncharacterized protein</fullName>
    </submittedName>
</protein>
<feature type="compositionally biased region" description="Basic and acidic residues" evidence="1">
    <location>
        <begin position="38"/>
        <end position="52"/>
    </location>
</feature>